<dbReference type="InterPro" id="IPR006439">
    <property type="entry name" value="HAD-SF_hydro_IA"/>
</dbReference>
<organism evidence="1 2">
    <name type="scientific">Notoacmeibacter marinus</name>
    <dbReference type="NCBI Taxonomy" id="1876515"/>
    <lineage>
        <taxon>Bacteria</taxon>
        <taxon>Pseudomonadati</taxon>
        <taxon>Pseudomonadota</taxon>
        <taxon>Alphaproteobacteria</taxon>
        <taxon>Hyphomicrobiales</taxon>
        <taxon>Notoacmeibacteraceae</taxon>
        <taxon>Notoacmeibacter</taxon>
    </lineage>
</organism>
<comment type="caution">
    <text evidence="1">The sequence shown here is derived from an EMBL/GenBank/DDBJ whole genome shotgun (WGS) entry which is preliminary data.</text>
</comment>
<name>A0A231UUB1_9HYPH</name>
<keyword evidence="2" id="KW-1185">Reference proteome</keyword>
<evidence type="ECO:0000313" key="1">
    <source>
        <dbReference type="EMBL" id="OXS99522.1"/>
    </source>
</evidence>
<dbReference type="RefSeq" id="WP_094078301.1">
    <property type="nucleotide sequence ID" value="NZ_NBYO01000003.1"/>
</dbReference>
<dbReference type="SFLD" id="SFLDS00003">
    <property type="entry name" value="Haloacid_Dehalogenase"/>
    <property type="match status" value="1"/>
</dbReference>
<dbReference type="Proteomes" id="UP000215405">
    <property type="component" value="Unassembled WGS sequence"/>
</dbReference>
<dbReference type="PANTHER" id="PTHR43611">
    <property type="entry name" value="ALPHA-D-GLUCOSE 1-PHOSPHATE PHOSPHATASE"/>
    <property type="match status" value="1"/>
</dbReference>
<accession>A0A231UUB1</accession>
<dbReference type="SFLD" id="SFLDG01129">
    <property type="entry name" value="C1.5:_HAD__Beta-PGM__Phosphata"/>
    <property type="match status" value="1"/>
</dbReference>
<dbReference type="CDD" id="cd02603">
    <property type="entry name" value="HAD_sEH-N_like"/>
    <property type="match status" value="1"/>
</dbReference>
<dbReference type="InterPro" id="IPR036412">
    <property type="entry name" value="HAD-like_sf"/>
</dbReference>
<proteinExistence type="predicted"/>
<dbReference type="PANTHER" id="PTHR43611:SF3">
    <property type="entry name" value="FLAVIN MONONUCLEOTIDE HYDROLASE 1, CHLOROPLATIC"/>
    <property type="match status" value="1"/>
</dbReference>
<evidence type="ECO:0000313" key="2">
    <source>
        <dbReference type="Proteomes" id="UP000215405"/>
    </source>
</evidence>
<gene>
    <name evidence="1" type="ORF">B7H23_15400</name>
</gene>
<dbReference type="NCBIfam" id="TIGR01509">
    <property type="entry name" value="HAD-SF-IA-v3"/>
    <property type="match status" value="1"/>
</dbReference>
<dbReference type="InterPro" id="IPR023214">
    <property type="entry name" value="HAD_sf"/>
</dbReference>
<sequence>MSIHHIVFDIGRVLIHWDHHAAYLDALPDEEARLRFFEDVDFQGWNLQQDAGRSWAEGEKDLAARFPHYEELIRLFRKNWHLTVPHAIEESVAIMRDLIDRGYDVTLLTNWSADTYPIATERYGFLAEPRGVTVSGQIEMVKPDPAIYDHHQRTFELDPARTLFIDDSERNVEAARAHGWQAVQFETPDRLRADLRNHGIRV</sequence>
<dbReference type="AlphaFoldDB" id="A0A231UUB1"/>
<dbReference type="EMBL" id="NBYO01000003">
    <property type="protein sequence ID" value="OXS99522.1"/>
    <property type="molecule type" value="Genomic_DNA"/>
</dbReference>
<protein>
    <submittedName>
        <fullName evidence="1">2-haloalkanoic acid dehalogenase</fullName>
    </submittedName>
</protein>
<reference evidence="2" key="1">
    <citation type="journal article" date="2017" name="Int. J. Syst. Evol. Microbiol.">
        <title>Notoacmeibacter marinus gen. nov., sp. nov., isolated from the gut of a limpet and proposal of Notoacmeibacteraceae fam. nov. in the order Rhizobiales of the class Alphaproteobacteria.</title>
        <authorList>
            <person name="Huang Z."/>
            <person name="Guo F."/>
            <person name="Lai Q."/>
        </authorList>
    </citation>
    <scope>NUCLEOTIDE SEQUENCE [LARGE SCALE GENOMIC DNA]</scope>
    <source>
        <strain evidence="2">XMTR2A4</strain>
    </source>
</reference>
<dbReference type="SUPFAM" id="SSF56784">
    <property type="entry name" value="HAD-like"/>
    <property type="match status" value="1"/>
</dbReference>
<dbReference type="Gene3D" id="3.40.50.1000">
    <property type="entry name" value="HAD superfamily/HAD-like"/>
    <property type="match status" value="1"/>
</dbReference>
<dbReference type="Pfam" id="PF00702">
    <property type="entry name" value="Hydrolase"/>
    <property type="match status" value="1"/>
</dbReference>